<reference evidence="2 3" key="1">
    <citation type="journal article" date="2024" name="Insects">
        <title>An Improved Chromosome-Level Genome Assembly of the Firefly Pyrocoelia pectoralis.</title>
        <authorList>
            <person name="Fu X."/>
            <person name="Meyer-Rochow V.B."/>
            <person name="Ballantyne L."/>
            <person name="Zhu X."/>
        </authorList>
    </citation>
    <scope>NUCLEOTIDE SEQUENCE [LARGE SCALE GENOMIC DNA]</scope>
    <source>
        <strain evidence="2">XCY_ONT2</strain>
    </source>
</reference>
<dbReference type="Proteomes" id="UP001329430">
    <property type="component" value="Chromosome 4"/>
</dbReference>
<proteinExistence type="predicted"/>
<accession>A0AAN7ZJH0</accession>
<feature type="region of interest" description="Disordered" evidence="1">
    <location>
        <begin position="289"/>
        <end position="324"/>
    </location>
</feature>
<gene>
    <name evidence="2" type="ORF">RI129_006082</name>
</gene>
<evidence type="ECO:0000313" key="2">
    <source>
        <dbReference type="EMBL" id="KAK5644782.1"/>
    </source>
</evidence>
<comment type="caution">
    <text evidence="2">The sequence shown here is derived from an EMBL/GenBank/DDBJ whole genome shotgun (WGS) entry which is preliminary data.</text>
</comment>
<name>A0AAN7ZJH0_9COLE</name>
<feature type="compositionally biased region" description="Basic and acidic residues" evidence="1">
    <location>
        <begin position="295"/>
        <end position="305"/>
    </location>
</feature>
<evidence type="ECO:0000313" key="3">
    <source>
        <dbReference type="Proteomes" id="UP001329430"/>
    </source>
</evidence>
<keyword evidence="3" id="KW-1185">Reference proteome</keyword>
<sequence length="521" mass="59065">MSNSSPDQVYGYLNPAINYRYDDPEGYMSDYPDSDVLSERSHAIPPLNGIKTRIAHPAAQELYACDLYHSPENFYYETLHPVPSSMRRPGVPFAYRRSIPLVDDRGQYYTPPMDADFRDHAKMPPRIGRRHSVAVRTPRYIRRTMNNVCKKPSALCLPIACQLDPGMYRRSKRHQESPCHYCPNTHIPAGKHLSRRHILARYDTIYEDHYPKEKCGSVSSRSSKMRKFKPKTPPSLKKENEKNKSNGLSSTKPEDKNKNSNKQPNIDSLEVEEITTEVLDSMLSELMNSGCGNKLNEDNAKENRSKSPPKTYDSRAAGEGATIKNVQETSKPLFASFNYQDISKNIAKSKTISPSTPKSSKGDITNVTLKNSKCDTPVSDDNGIMELHRSKSYIVNLIDRALSRELGTPTDEIYPPVPKEIAQVNARQASGTIRKHDRKCDNGLCLEVTPNLADSVTSNGGSTENEVKHEISCTCNVQEEPMYIKQLRQLRWGHLRHIQMEVRRLEDLERFLDSCSSQQSK</sequence>
<feature type="region of interest" description="Disordered" evidence="1">
    <location>
        <begin position="213"/>
        <end position="271"/>
    </location>
</feature>
<dbReference type="AlphaFoldDB" id="A0AAN7ZJH0"/>
<organism evidence="2 3">
    <name type="scientific">Pyrocoelia pectoralis</name>
    <dbReference type="NCBI Taxonomy" id="417401"/>
    <lineage>
        <taxon>Eukaryota</taxon>
        <taxon>Metazoa</taxon>
        <taxon>Ecdysozoa</taxon>
        <taxon>Arthropoda</taxon>
        <taxon>Hexapoda</taxon>
        <taxon>Insecta</taxon>
        <taxon>Pterygota</taxon>
        <taxon>Neoptera</taxon>
        <taxon>Endopterygota</taxon>
        <taxon>Coleoptera</taxon>
        <taxon>Polyphaga</taxon>
        <taxon>Elateriformia</taxon>
        <taxon>Elateroidea</taxon>
        <taxon>Lampyridae</taxon>
        <taxon>Lampyrinae</taxon>
        <taxon>Pyrocoelia</taxon>
    </lineage>
</organism>
<dbReference type="EMBL" id="JAVRBK010000004">
    <property type="protein sequence ID" value="KAK5644782.1"/>
    <property type="molecule type" value="Genomic_DNA"/>
</dbReference>
<protein>
    <submittedName>
        <fullName evidence="2">Uncharacterized protein</fullName>
    </submittedName>
</protein>
<evidence type="ECO:0000256" key="1">
    <source>
        <dbReference type="SAM" id="MobiDB-lite"/>
    </source>
</evidence>